<dbReference type="EMBL" id="AZFS01000064">
    <property type="protein sequence ID" value="KRL93297.1"/>
    <property type="molecule type" value="Genomic_DNA"/>
</dbReference>
<evidence type="ECO:0000313" key="4">
    <source>
        <dbReference type="Proteomes" id="UP000051580"/>
    </source>
</evidence>
<proteinExistence type="inferred from homology"/>
<dbReference type="InterPro" id="IPR007712">
    <property type="entry name" value="RelE/ParE_toxin"/>
</dbReference>
<dbReference type="Pfam" id="PF05016">
    <property type="entry name" value="ParE_toxin"/>
    <property type="match status" value="1"/>
</dbReference>
<gene>
    <name evidence="3" type="ORF">FD28_GL001169</name>
</gene>
<dbReference type="InterPro" id="IPR035093">
    <property type="entry name" value="RelE/ParE_toxin_dom_sf"/>
</dbReference>
<comment type="caution">
    <text evidence="3">The sequence shown here is derived from an EMBL/GenBank/DDBJ whole genome shotgun (WGS) entry which is preliminary data.</text>
</comment>
<dbReference type="AlphaFoldDB" id="A0A0R1UIY2"/>
<dbReference type="PANTHER" id="PTHR35601">
    <property type="entry name" value="TOXIN RELE"/>
    <property type="match status" value="1"/>
</dbReference>
<comment type="similarity">
    <text evidence="1">Belongs to the RelE toxin family.</text>
</comment>
<keyword evidence="2" id="KW-1277">Toxin-antitoxin system</keyword>
<evidence type="ECO:0000313" key="3">
    <source>
        <dbReference type="EMBL" id="KRL93297.1"/>
    </source>
</evidence>
<dbReference type="PANTHER" id="PTHR35601:SF1">
    <property type="entry name" value="TOXIN RELE"/>
    <property type="match status" value="1"/>
</dbReference>
<accession>A0A0R1UIY2</accession>
<reference evidence="3 4" key="1">
    <citation type="journal article" date="2015" name="Genome Announc.">
        <title>Expanding the biotechnology potential of lactobacilli through comparative genomics of 213 strains and associated genera.</title>
        <authorList>
            <person name="Sun Z."/>
            <person name="Harris H.M."/>
            <person name="McCann A."/>
            <person name="Guo C."/>
            <person name="Argimon S."/>
            <person name="Zhang W."/>
            <person name="Yang X."/>
            <person name="Jeffery I.B."/>
            <person name="Cooney J.C."/>
            <person name="Kagawa T.F."/>
            <person name="Liu W."/>
            <person name="Song Y."/>
            <person name="Salvetti E."/>
            <person name="Wrobel A."/>
            <person name="Rasinkangas P."/>
            <person name="Parkhill J."/>
            <person name="Rea M.C."/>
            <person name="O'Sullivan O."/>
            <person name="Ritari J."/>
            <person name="Douillard F.P."/>
            <person name="Paul Ross R."/>
            <person name="Yang R."/>
            <person name="Briner A.E."/>
            <person name="Felis G.E."/>
            <person name="de Vos W.M."/>
            <person name="Barrangou R."/>
            <person name="Klaenhammer T.R."/>
            <person name="Caufield P.W."/>
            <person name="Cui Y."/>
            <person name="Zhang H."/>
            <person name="O'Toole P.W."/>
        </authorList>
    </citation>
    <scope>NUCLEOTIDE SEQUENCE [LARGE SCALE GENOMIC DNA]</scope>
    <source>
        <strain evidence="3 4">DSM 16381</strain>
    </source>
</reference>
<dbReference type="STRING" id="1423753.FD28_GL001169"/>
<dbReference type="Gene3D" id="3.30.2310.20">
    <property type="entry name" value="RelE-like"/>
    <property type="match status" value="1"/>
</dbReference>
<keyword evidence="4" id="KW-1185">Reference proteome</keyword>
<dbReference type="RefSeq" id="WP_057735016.1">
    <property type="nucleotide sequence ID" value="NZ_AZFS01000064.1"/>
</dbReference>
<evidence type="ECO:0000256" key="2">
    <source>
        <dbReference type="ARBA" id="ARBA00022649"/>
    </source>
</evidence>
<evidence type="ECO:0008006" key="5">
    <source>
        <dbReference type="Google" id="ProtNLM"/>
    </source>
</evidence>
<dbReference type="SUPFAM" id="SSF143011">
    <property type="entry name" value="RelE-like"/>
    <property type="match status" value="1"/>
</dbReference>
<protein>
    <recommendedName>
        <fullName evidence="5">Type II toxin-antitoxin system RelE/ParE family toxin</fullName>
    </recommendedName>
</protein>
<dbReference type="OrthoDB" id="9805098at2"/>
<sequence length="89" mass="10391">MKTYTWAFSAKADKAFRKLDRQVQLRLVKWLDEHIQGASNPRVWGKALEGDLGTFWRYRVGSYRIVADIQDGNFVVLVVKTAKRNDVYK</sequence>
<organism evidence="3 4">
    <name type="scientific">Levilactobacillus hammesii DSM 16381</name>
    <dbReference type="NCBI Taxonomy" id="1423753"/>
    <lineage>
        <taxon>Bacteria</taxon>
        <taxon>Bacillati</taxon>
        <taxon>Bacillota</taxon>
        <taxon>Bacilli</taxon>
        <taxon>Lactobacillales</taxon>
        <taxon>Lactobacillaceae</taxon>
        <taxon>Levilactobacillus</taxon>
    </lineage>
</organism>
<dbReference type="Proteomes" id="UP000051580">
    <property type="component" value="Unassembled WGS sequence"/>
</dbReference>
<dbReference type="PATRIC" id="fig|1423753.3.peg.1216"/>
<name>A0A0R1UIY2_9LACO</name>
<evidence type="ECO:0000256" key="1">
    <source>
        <dbReference type="ARBA" id="ARBA00006226"/>
    </source>
</evidence>